<organism evidence="1 2">
    <name type="scientific">Coccomyxa subellipsoidea</name>
    <dbReference type="NCBI Taxonomy" id="248742"/>
    <lineage>
        <taxon>Eukaryota</taxon>
        <taxon>Viridiplantae</taxon>
        <taxon>Chlorophyta</taxon>
        <taxon>core chlorophytes</taxon>
        <taxon>Trebouxiophyceae</taxon>
        <taxon>Trebouxiophyceae incertae sedis</taxon>
        <taxon>Coccomyxaceae</taxon>
        <taxon>Coccomyxa</taxon>
    </lineage>
</organism>
<dbReference type="Proteomes" id="UP001491310">
    <property type="component" value="Unassembled WGS sequence"/>
</dbReference>
<sequence length="424" mass="48315">MLFTAGPPRMTVRTALVSPFGSPVQSSRMCNRIKVAPHFRNETQGPYNPAAIYHPSTGVWHAVMTLDEVWFGLSNYTLFGTYLEGRLRSHPLLLQLGDDGLPFSGSGAEARMLDLDISFQELAEVEGAQMYKAADWRPFVWEDDLYMGHWIAYMPGEERMAISRLDLQTGTVKLLHRFTNLSRDIEESLLPDHMTAQKSSIRRLLSFLDIRHTSHNGVRQPFRREKNWGFWEENGKLLVLYGILPCTVVLEFDPEHPSEPTIRSRTCYAQETPSILQVAGLDILLASVHLSGNPVPWDVHHGALHREMFVMLHTKHPEYVNWAVRMDRDTHVITHISAGPLLRNQDYRNEGFMKTALVVSSFHVLSRGDKGNPSAALVRIFYGEGDRYGCWLDINADTIVWHRVSSVQSSRRITLRSAPLRFLL</sequence>
<evidence type="ECO:0000313" key="2">
    <source>
        <dbReference type="Proteomes" id="UP001491310"/>
    </source>
</evidence>
<gene>
    <name evidence="1" type="ORF">WJX75_007909</name>
</gene>
<name>A0ABR2YY85_9CHLO</name>
<evidence type="ECO:0000313" key="1">
    <source>
        <dbReference type="EMBL" id="KAK9916854.1"/>
    </source>
</evidence>
<protein>
    <submittedName>
        <fullName evidence="1">Uncharacterized protein</fullName>
    </submittedName>
</protein>
<accession>A0ABR2YY85</accession>
<reference evidence="1 2" key="1">
    <citation type="journal article" date="2024" name="Nat. Commun.">
        <title>Phylogenomics reveals the evolutionary origins of lichenization in chlorophyte algae.</title>
        <authorList>
            <person name="Puginier C."/>
            <person name="Libourel C."/>
            <person name="Otte J."/>
            <person name="Skaloud P."/>
            <person name="Haon M."/>
            <person name="Grisel S."/>
            <person name="Petersen M."/>
            <person name="Berrin J.G."/>
            <person name="Delaux P.M."/>
            <person name="Dal Grande F."/>
            <person name="Keller J."/>
        </authorList>
    </citation>
    <scope>NUCLEOTIDE SEQUENCE [LARGE SCALE GENOMIC DNA]</scope>
    <source>
        <strain evidence="1 2">SAG 216-7</strain>
    </source>
</reference>
<keyword evidence="2" id="KW-1185">Reference proteome</keyword>
<dbReference type="EMBL" id="JALJOT010000003">
    <property type="protein sequence ID" value="KAK9916854.1"/>
    <property type="molecule type" value="Genomic_DNA"/>
</dbReference>
<proteinExistence type="predicted"/>
<comment type="caution">
    <text evidence="1">The sequence shown here is derived from an EMBL/GenBank/DDBJ whole genome shotgun (WGS) entry which is preliminary data.</text>
</comment>